<feature type="binding site" evidence="1">
    <location>
        <position position="239"/>
    </location>
    <ligand>
        <name>a divalent metal cation</name>
        <dbReference type="ChEBI" id="CHEBI:60240"/>
        <note>catalytic</note>
    </ligand>
</feature>
<keyword evidence="1" id="KW-0479">Metal-binding</keyword>
<dbReference type="EMBL" id="BAAARW010000005">
    <property type="protein sequence ID" value="GAA2409212.1"/>
    <property type="molecule type" value="Genomic_DNA"/>
</dbReference>
<organism evidence="3 4">
    <name type="scientific">Actinomadura vinacea</name>
    <dbReference type="NCBI Taxonomy" id="115336"/>
    <lineage>
        <taxon>Bacteria</taxon>
        <taxon>Bacillati</taxon>
        <taxon>Actinomycetota</taxon>
        <taxon>Actinomycetes</taxon>
        <taxon>Streptosporangiales</taxon>
        <taxon>Thermomonosporaceae</taxon>
        <taxon>Actinomadura</taxon>
    </lineage>
</organism>
<sequence>MRRSIATVSLSGPLADKLTAIGAAGFDGVEIFENDLVAAPMSPEEVRARAADLGLAIDLYQPFRDFEAVPPAPLARALRRAEHRFAVMERLGATRLLVCSNVSPAAIDDDALAAEQLRLLAERAAQHGVEIAYEALAWGRHVDDHLHAWRIVRMADHPNLGVCLDSFHILSRDADPYAIEAIPAEKIFFLQLADAPRLPMDVLHWSRHYRCFPGQGDFDVAGLVAHVLRTGYDGPLSLEVFNDIFRQAAAMRTARDAMRSLIHLEEQTAERLGDVPEEAPARAALTLPPAPVVPTGFAFTELAAPGARPLGGLLTALGFTRTGTHASKPVELWEQGEARVLLNTGSAESGDGPALGAIGLESPDPAASVKRAEALLSPVLPRVRAPGDAPLDAVAAPDGTELFFCRTAHPDHPSWTGDFDRNRRDPAEPPGEITHIDHVALTQPWHHFDEASLFYRAVLGLRPHESLELPDPYGLLRSRAFSTEDGRMRVALNVAYVGAHDHAPDVAWQHVALASRDIAATIGRLRTAGTDPLPIPDNYYDDLEARHDLGAERHRTLRELGLLYDRDEHGEFLHFYTLTMGRVFVEIVQRFGGYRGYGAVNAPIRLAAQHSRPLPRLG</sequence>
<comment type="similarity">
    <text evidence="1">Belongs to the bacterial two-domain DSD family.</text>
</comment>
<dbReference type="EC" id="4.2.1.118" evidence="1"/>
<keyword evidence="1" id="KW-0456">Lyase</keyword>
<dbReference type="HAMAP" id="MF_02238">
    <property type="entry name" value="DSD"/>
    <property type="match status" value="1"/>
</dbReference>
<dbReference type="Gene3D" id="3.10.180.10">
    <property type="entry name" value="2,3-Dihydroxybiphenyl 1,2-Dioxygenase, domain 1"/>
    <property type="match status" value="2"/>
</dbReference>
<dbReference type="PANTHER" id="PTHR12110:SF21">
    <property type="entry name" value="XYLOSE ISOMERASE-LIKE TIM BARREL DOMAIN-CONTAINING PROTEIN"/>
    <property type="match status" value="1"/>
</dbReference>
<dbReference type="Pfam" id="PF01261">
    <property type="entry name" value="AP_endonuc_2"/>
    <property type="match status" value="1"/>
</dbReference>
<dbReference type="PANTHER" id="PTHR12110">
    <property type="entry name" value="HYDROXYPYRUVATE ISOMERASE"/>
    <property type="match status" value="1"/>
</dbReference>
<feature type="binding site" evidence="1">
    <location>
        <position position="586"/>
    </location>
    <ligand>
        <name>Mg(2+)</name>
        <dbReference type="ChEBI" id="CHEBI:18420"/>
    </ligand>
</feature>
<proteinExistence type="inferred from homology"/>
<evidence type="ECO:0000313" key="3">
    <source>
        <dbReference type="EMBL" id="GAA2409212.1"/>
    </source>
</evidence>
<reference evidence="4" key="1">
    <citation type="journal article" date="2019" name="Int. J. Syst. Evol. Microbiol.">
        <title>The Global Catalogue of Microorganisms (GCM) 10K type strain sequencing project: providing services to taxonomists for standard genome sequencing and annotation.</title>
        <authorList>
            <consortium name="The Broad Institute Genomics Platform"/>
            <consortium name="The Broad Institute Genome Sequencing Center for Infectious Disease"/>
            <person name="Wu L."/>
            <person name="Ma J."/>
        </authorList>
    </citation>
    <scope>NUCLEOTIDE SEQUENCE [LARGE SCALE GENOMIC DNA]</scope>
    <source>
        <strain evidence="4">JCM 3325</strain>
    </source>
</reference>
<evidence type="ECO:0000259" key="2">
    <source>
        <dbReference type="PROSITE" id="PS51819"/>
    </source>
</evidence>
<dbReference type="Pfam" id="PF00903">
    <property type="entry name" value="Glyoxalase"/>
    <property type="match status" value="1"/>
</dbReference>
<dbReference type="GO" id="GO:0016853">
    <property type="term" value="F:isomerase activity"/>
    <property type="evidence" value="ECO:0007669"/>
    <property type="project" value="UniProtKB-KW"/>
</dbReference>
<dbReference type="InterPro" id="IPR004360">
    <property type="entry name" value="Glyas_Fos-R_dOase_dom"/>
</dbReference>
<name>A0ABP5VQC9_9ACTN</name>
<feature type="binding site" evidence="1">
    <location>
        <position position="134"/>
    </location>
    <ligand>
        <name>a divalent metal cation</name>
        <dbReference type="ChEBI" id="CHEBI:60240"/>
        <note>catalytic</note>
    </ligand>
</feature>
<evidence type="ECO:0000313" key="4">
    <source>
        <dbReference type="Proteomes" id="UP001501231"/>
    </source>
</evidence>
<dbReference type="SUPFAM" id="SSF54593">
    <property type="entry name" value="Glyoxalase/Bleomycin resistance protein/Dihydroxybiphenyl dioxygenase"/>
    <property type="match status" value="1"/>
</dbReference>
<dbReference type="InterPro" id="IPR036237">
    <property type="entry name" value="Xyl_isomerase-like_sf"/>
</dbReference>
<dbReference type="InterPro" id="IPR043700">
    <property type="entry name" value="DSD"/>
</dbReference>
<dbReference type="Pfam" id="PF14696">
    <property type="entry name" value="Glyoxalase_5"/>
    <property type="match status" value="1"/>
</dbReference>
<gene>
    <name evidence="3" type="ORF">GCM10010191_17240</name>
</gene>
<dbReference type="Gene3D" id="3.20.20.150">
    <property type="entry name" value="Divalent-metal-dependent TIM barrel enzymes"/>
    <property type="match status" value="1"/>
</dbReference>
<comment type="pathway">
    <text evidence="1">Aromatic compound metabolism; 3,4-dihydroxybenzoate biosynthesis.</text>
</comment>
<keyword evidence="3" id="KW-0413">Isomerase</keyword>
<keyword evidence="4" id="KW-1185">Reference proteome</keyword>
<accession>A0ABP5VQC9</accession>
<dbReference type="InterPro" id="IPR037523">
    <property type="entry name" value="VOC_core"/>
</dbReference>
<comment type="cofactor">
    <cofactor evidence="1">
        <name>a divalent metal cation</name>
        <dbReference type="ChEBI" id="CHEBI:60240"/>
    </cofactor>
</comment>
<dbReference type="SUPFAM" id="SSF51658">
    <property type="entry name" value="Xylose isomerase-like"/>
    <property type="match status" value="1"/>
</dbReference>
<feature type="binding site" evidence="1">
    <location>
        <position position="438"/>
    </location>
    <ligand>
        <name>Mg(2+)</name>
        <dbReference type="ChEBI" id="CHEBI:18420"/>
    </ligand>
</feature>
<dbReference type="InterPro" id="IPR013022">
    <property type="entry name" value="Xyl_isomerase-like_TIM-brl"/>
</dbReference>
<evidence type="ECO:0000256" key="1">
    <source>
        <dbReference type="HAMAP-Rule" id="MF_02238"/>
    </source>
</evidence>
<feature type="binding site" evidence="1">
    <location>
        <position position="165"/>
    </location>
    <ligand>
        <name>a divalent metal cation</name>
        <dbReference type="ChEBI" id="CHEBI:60240"/>
        <note>catalytic</note>
    </ligand>
</feature>
<feature type="domain" description="VOC" evidence="2">
    <location>
        <begin position="435"/>
        <end position="578"/>
    </location>
</feature>
<dbReference type="InterPro" id="IPR029068">
    <property type="entry name" value="Glyas_Bleomycin-R_OHBP_Dase"/>
</dbReference>
<dbReference type="Proteomes" id="UP001501231">
    <property type="component" value="Unassembled WGS sequence"/>
</dbReference>
<comment type="function">
    <text evidence="1">Catalyzes the conversion of 3-dehydroshikimate to protocatechuate (3,4-dihydroxybenzoate), a common intermediate of quinate and shikimate degradation pathways.</text>
</comment>
<dbReference type="InterPro" id="IPR050312">
    <property type="entry name" value="IolE/XylAMocC-like"/>
</dbReference>
<dbReference type="RefSeq" id="WP_344588072.1">
    <property type="nucleotide sequence ID" value="NZ_BAAARW010000005.1"/>
</dbReference>
<feature type="binding site" evidence="1">
    <location>
        <position position="191"/>
    </location>
    <ligand>
        <name>a divalent metal cation</name>
        <dbReference type="ChEBI" id="CHEBI:60240"/>
        <note>catalytic</note>
    </ligand>
</feature>
<protein>
    <recommendedName>
        <fullName evidence="1">3-dehydroshikimate dehydratase</fullName>
        <shortName evidence="1">DSD</shortName>
        <ecNumber evidence="1">4.2.1.118</ecNumber>
    </recommendedName>
</protein>
<comment type="catalytic activity">
    <reaction evidence="1">
        <text>3-dehydroshikimate = 3,4-dihydroxybenzoate + H2O</text>
        <dbReference type="Rhea" id="RHEA:24848"/>
        <dbReference type="ChEBI" id="CHEBI:15377"/>
        <dbReference type="ChEBI" id="CHEBI:16630"/>
        <dbReference type="ChEBI" id="CHEBI:36241"/>
        <dbReference type="EC" id="4.2.1.118"/>
    </reaction>
</comment>
<dbReference type="PROSITE" id="PS51819">
    <property type="entry name" value="VOC"/>
    <property type="match status" value="1"/>
</dbReference>
<feature type="binding site" evidence="1">
    <location>
        <position position="510"/>
    </location>
    <ligand>
        <name>Mg(2+)</name>
        <dbReference type="ChEBI" id="CHEBI:18420"/>
    </ligand>
</feature>
<comment type="caution">
    <text evidence="3">The sequence shown here is derived from an EMBL/GenBank/DDBJ whole genome shotgun (WGS) entry which is preliminary data.</text>
</comment>